<dbReference type="AlphaFoldDB" id="A0A9N8WCE0"/>
<evidence type="ECO:0000313" key="3">
    <source>
        <dbReference type="Proteomes" id="UP000789706"/>
    </source>
</evidence>
<proteinExistence type="predicted"/>
<evidence type="ECO:0000256" key="1">
    <source>
        <dbReference type="SAM" id="MobiDB-lite"/>
    </source>
</evidence>
<name>A0A9N8WCE0_9GLOM</name>
<dbReference type="EMBL" id="CAJVPK010000260">
    <property type="protein sequence ID" value="CAG8484950.1"/>
    <property type="molecule type" value="Genomic_DNA"/>
</dbReference>
<keyword evidence="3" id="KW-1185">Reference proteome</keyword>
<comment type="caution">
    <text evidence="2">The sequence shown here is derived from an EMBL/GenBank/DDBJ whole genome shotgun (WGS) entry which is preliminary data.</text>
</comment>
<dbReference type="Proteomes" id="UP000789706">
    <property type="component" value="Unassembled WGS sequence"/>
</dbReference>
<protein>
    <submittedName>
        <fullName evidence="2">4486_t:CDS:1</fullName>
    </submittedName>
</protein>
<accession>A0A9N8WCE0</accession>
<dbReference type="OrthoDB" id="2327512at2759"/>
<evidence type="ECO:0000313" key="2">
    <source>
        <dbReference type="EMBL" id="CAG8484950.1"/>
    </source>
</evidence>
<reference evidence="2" key="1">
    <citation type="submission" date="2021-06" db="EMBL/GenBank/DDBJ databases">
        <authorList>
            <person name="Kallberg Y."/>
            <person name="Tangrot J."/>
            <person name="Rosling A."/>
        </authorList>
    </citation>
    <scope>NUCLEOTIDE SEQUENCE</scope>
    <source>
        <strain evidence="2">AZ414A</strain>
    </source>
</reference>
<feature type="region of interest" description="Disordered" evidence="1">
    <location>
        <begin position="1"/>
        <end position="21"/>
    </location>
</feature>
<gene>
    <name evidence="2" type="ORF">DEBURN_LOCUS3863</name>
</gene>
<sequence length="49" mass="5382">MADIGKQEGIIKPLPAPQRTRTRSVTEVHYGGIFSGGDDVVIIDCMYVF</sequence>
<organism evidence="2 3">
    <name type="scientific">Diversispora eburnea</name>
    <dbReference type="NCBI Taxonomy" id="1213867"/>
    <lineage>
        <taxon>Eukaryota</taxon>
        <taxon>Fungi</taxon>
        <taxon>Fungi incertae sedis</taxon>
        <taxon>Mucoromycota</taxon>
        <taxon>Glomeromycotina</taxon>
        <taxon>Glomeromycetes</taxon>
        <taxon>Diversisporales</taxon>
        <taxon>Diversisporaceae</taxon>
        <taxon>Diversispora</taxon>
    </lineage>
</organism>